<evidence type="ECO:0000259" key="7">
    <source>
        <dbReference type="Pfam" id="PF03710"/>
    </source>
</evidence>
<keyword evidence="2 9" id="KW-0548">Nucleotidyltransferase</keyword>
<evidence type="ECO:0000256" key="4">
    <source>
        <dbReference type="ARBA" id="ARBA00022840"/>
    </source>
</evidence>
<dbReference type="InterPro" id="IPR005190">
    <property type="entry name" value="GlnE_rpt_dom"/>
</dbReference>
<dbReference type="SUPFAM" id="SSF81301">
    <property type="entry name" value="Nucleotidyltransferase"/>
    <property type="match status" value="2"/>
</dbReference>
<feature type="domain" description="Glutamate-ammonia ligase adenylyltransferase repeated" evidence="7">
    <location>
        <begin position="41"/>
        <end position="275"/>
    </location>
</feature>
<dbReference type="OrthoDB" id="9759366at2"/>
<comment type="caution">
    <text evidence="9">The sequence shown here is derived from an EMBL/GenBank/DDBJ whole genome shotgun (WGS) entry which is preliminary data.</text>
</comment>
<evidence type="ECO:0000313" key="10">
    <source>
        <dbReference type="Proteomes" id="UP000294562"/>
    </source>
</evidence>
<accession>A0A4R6B4B0</accession>
<dbReference type="PANTHER" id="PTHR30621:SF0">
    <property type="entry name" value="BIFUNCTIONAL GLUTAMINE SYNTHETASE ADENYLYLTRANSFERASE_ADENYLYL-REMOVING ENZYME"/>
    <property type="match status" value="1"/>
</dbReference>
<keyword evidence="4" id="KW-0067">ATP-binding</keyword>
<sequence length="931" mass="101956">MNFSDRITRCPIPHDSNRAADALAHLDWATGEVRDLLAGTAGCSPFLSGLMVRQAAWLEGALDGDPNAALNAALAELKPGGANEVGPALRIAKQRVSLLAALADLGGVWSLDEVTGALTDLADLATDVAIKTALMPDLSRGKLPGQSMDDLPTAAGLVVLAMGKMGAGELNYSSDIDLICLFDDTRFDVVDLPEARAIFVKAVRRAMALLSDQTGEGYVFRTDLRLRPDPSATPVVLSFASAERYYEGLGRTWERQAYIKARPAAGDLVAGERFLTEIRPFIWRRHLDFTTVQDAQEIRQKIRAHKSHLGSGLDGRNVKLCPGGIREIEFFAQIRQLIAGGREPALRVRPTRTALRLLVEHGWVKADEAATLDADYVRLREIEHRAQMVQDAQTHHLPRSADEWQRIADFTGGGDVDALRHELRELMDRVHETTEDFFSPNEPAPAIPMSETAERLVQEWQKYPALRSKRARGLFERILPRLMQGFERGPRPDEAIIQFDGFLKGLPAGVQVFSLFEANPQLIDLMVDVSSTAPALARYLSENPGVLDAVIGGAFFEQWPGLQVLSGDLEHKLSSSELDYERQLDTARYWMKDWHFRVGVHHLRGLIGPPEAAQEYSDLAQASVASIWNATCADFAVRYGALPGRGAVVLGMGSLGARSLGARSDLDLIVIYDADPDENSDGPRPLPARTYYARLTKALITALSAKTAAGALYEVDMRLRPSGRQGPAAASWTSFQNYQRSEAWTWEHLALTRARVVAGSAELATDVEEFRLEVLAEPRAHEKPCRDLVDMRKRLASAKPRANKWDVGNGPGGLQDIELFAQLLALVHGAPDRQVPDQLRLECSLVDTSAREVLIKAHDLLSRIKAVTRLLTDQALDPAKLGHGGRAMLLRDTGKPDLDALESAIASATVKAAAIIDAVLAPYVAPAQQEE</sequence>
<evidence type="ECO:0000256" key="6">
    <source>
        <dbReference type="ARBA" id="ARBA00023268"/>
    </source>
</evidence>
<dbReference type="InterPro" id="IPR023057">
    <property type="entry name" value="GlnE"/>
</dbReference>
<feature type="domain" description="Glutamate-ammonia ligase adenylyltransferase repeated" evidence="7">
    <location>
        <begin position="526"/>
        <end position="768"/>
    </location>
</feature>
<dbReference type="Gene3D" id="3.30.460.10">
    <property type="entry name" value="Beta Polymerase, domain 2"/>
    <property type="match status" value="2"/>
</dbReference>
<dbReference type="InterPro" id="IPR013546">
    <property type="entry name" value="PII_UdlTrfase/GS_AdlTrfase"/>
</dbReference>
<keyword evidence="3" id="KW-0547">Nucleotide-binding</keyword>
<evidence type="ECO:0000313" key="9">
    <source>
        <dbReference type="EMBL" id="TDL91292.1"/>
    </source>
</evidence>
<name>A0A4R6B4B0_9RHOB</name>
<dbReference type="SUPFAM" id="SSF81593">
    <property type="entry name" value="Nucleotidyltransferase substrate binding subunit/domain"/>
    <property type="match status" value="2"/>
</dbReference>
<keyword evidence="10" id="KW-1185">Reference proteome</keyword>
<keyword evidence="5" id="KW-0460">Magnesium</keyword>
<dbReference type="EMBL" id="SMZO01000002">
    <property type="protein sequence ID" value="TDL91292.1"/>
    <property type="molecule type" value="Genomic_DNA"/>
</dbReference>
<dbReference type="GO" id="GO:0005524">
    <property type="term" value="F:ATP binding"/>
    <property type="evidence" value="ECO:0007669"/>
    <property type="project" value="UniProtKB-KW"/>
</dbReference>
<keyword evidence="6" id="KW-0511">Multifunctional enzyme</keyword>
<proteinExistence type="predicted"/>
<dbReference type="RefSeq" id="WP_133341132.1">
    <property type="nucleotide sequence ID" value="NZ_SMZO01000002.1"/>
</dbReference>
<dbReference type="Pfam" id="PF08335">
    <property type="entry name" value="GlnD_UR_UTase"/>
    <property type="match status" value="1"/>
</dbReference>
<dbReference type="Pfam" id="PF03710">
    <property type="entry name" value="GlnE"/>
    <property type="match status" value="2"/>
</dbReference>
<reference evidence="9 10" key="1">
    <citation type="submission" date="2019-03" db="EMBL/GenBank/DDBJ databases">
        <title>Rhodobacteraceae bacterium SM1902, a new member of the family Rhodobacteraceae isolated from Yantai.</title>
        <authorList>
            <person name="Sun Y."/>
        </authorList>
    </citation>
    <scope>NUCLEOTIDE SEQUENCE [LARGE SCALE GENOMIC DNA]</scope>
    <source>
        <strain evidence="9 10">SM1902</strain>
    </source>
</reference>
<protein>
    <submittedName>
        <fullName evidence="9">Glutamine-synthetase adenylyltransferase</fullName>
    </submittedName>
</protein>
<dbReference type="CDD" id="cd05401">
    <property type="entry name" value="NT_GlnE_GlnD_like"/>
    <property type="match status" value="2"/>
</dbReference>
<dbReference type="PANTHER" id="PTHR30621">
    <property type="entry name" value="GLUTAMINE SYNTHETASE ADENYLYLTRANSFERASE"/>
    <property type="match status" value="1"/>
</dbReference>
<evidence type="ECO:0000256" key="5">
    <source>
        <dbReference type="ARBA" id="ARBA00022842"/>
    </source>
</evidence>
<dbReference type="Gene3D" id="1.20.120.330">
    <property type="entry name" value="Nucleotidyltransferases domain 2"/>
    <property type="match status" value="2"/>
</dbReference>
<dbReference type="AlphaFoldDB" id="A0A4R6B4B0"/>
<evidence type="ECO:0000256" key="3">
    <source>
        <dbReference type="ARBA" id="ARBA00022741"/>
    </source>
</evidence>
<feature type="domain" description="PII-uridylyltransferase/Glutamine-synthetase adenylyltransferase" evidence="8">
    <location>
        <begin position="298"/>
        <end position="438"/>
    </location>
</feature>
<dbReference type="GO" id="GO:0005829">
    <property type="term" value="C:cytosol"/>
    <property type="evidence" value="ECO:0007669"/>
    <property type="project" value="TreeGrafter"/>
</dbReference>
<dbReference type="GO" id="GO:0008882">
    <property type="term" value="F:[glutamate-ammonia-ligase] adenylyltransferase activity"/>
    <property type="evidence" value="ECO:0007669"/>
    <property type="project" value="InterPro"/>
</dbReference>
<evidence type="ECO:0000256" key="1">
    <source>
        <dbReference type="ARBA" id="ARBA00022679"/>
    </source>
</evidence>
<gene>
    <name evidence="9" type="ORF">E2L05_01565</name>
</gene>
<dbReference type="InterPro" id="IPR043519">
    <property type="entry name" value="NT_sf"/>
</dbReference>
<organism evidence="9 10">
    <name type="scientific">Meridianimarinicoccus aquatilis</name>
    <dbReference type="NCBI Taxonomy" id="2552766"/>
    <lineage>
        <taxon>Bacteria</taxon>
        <taxon>Pseudomonadati</taxon>
        <taxon>Pseudomonadota</taxon>
        <taxon>Alphaproteobacteria</taxon>
        <taxon>Rhodobacterales</taxon>
        <taxon>Paracoccaceae</taxon>
        <taxon>Meridianimarinicoccus</taxon>
    </lineage>
</organism>
<dbReference type="GO" id="GO:0000820">
    <property type="term" value="P:regulation of glutamine family amino acid metabolic process"/>
    <property type="evidence" value="ECO:0007669"/>
    <property type="project" value="TreeGrafter"/>
</dbReference>
<dbReference type="Proteomes" id="UP000294562">
    <property type="component" value="Unassembled WGS sequence"/>
</dbReference>
<keyword evidence="1 9" id="KW-0808">Transferase</keyword>
<evidence type="ECO:0000259" key="8">
    <source>
        <dbReference type="Pfam" id="PF08335"/>
    </source>
</evidence>
<evidence type="ECO:0000256" key="2">
    <source>
        <dbReference type="ARBA" id="ARBA00022695"/>
    </source>
</evidence>